<name>A0A4R8LIU4_9BURK</name>
<comment type="caution">
    <text evidence="1">The sequence shown here is derived from an EMBL/GenBank/DDBJ whole genome shotgun (WGS) entry which is preliminary data.</text>
</comment>
<dbReference type="AlphaFoldDB" id="A0A4R8LIU4"/>
<protein>
    <submittedName>
        <fullName evidence="1">Uncharacterized protein</fullName>
    </submittedName>
</protein>
<evidence type="ECO:0000313" key="1">
    <source>
        <dbReference type="EMBL" id="TDY43354.1"/>
    </source>
</evidence>
<dbReference type="EMBL" id="SORE01000018">
    <property type="protein sequence ID" value="TDY43354.1"/>
    <property type="molecule type" value="Genomic_DNA"/>
</dbReference>
<feature type="non-terminal residue" evidence="1">
    <location>
        <position position="1"/>
    </location>
</feature>
<accession>A0A4R8LIU4</accession>
<evidence type="ECO:0000313" key="2">
    <source>
        <dbReference type="Proteomes" id="UP000295509"/>
    </source>
</evidence>
<sequence>NGTRIGQGSNDAADNSIMSMFDFTQDVSKPRTLFLDPVMGTALTAPPANTANLTVTPLFN</sequence>
<reference evidence="1 2" key="1">
    <citation type="submission" date="2019-03" db="EMBL/GenBank/DDBJ databases">
        <title>Genomic Encyclopedia of Type Strains, Phase III (KMG-III): the genomes of soil and plant-associated and newly described type strains.</title>
        <authorList>
            <person name="Whitman W."/>
        </authorList>
    </citation>
    <scope>NUCLEOTIDE SEQUENCE [LARGE SCALE GENOMIC DNA]</scope>
    <source>
        <strain evidence="1 2">LMG 29544</strain>
    </source>
</reference>
<proteinExistence type="predicted"/>
<organism evidence="1 2">
    <name type="scientific">Paraburkholderia rhizosphaerae</name>
    <dbReference type="NCBI Taxonomy" id="480658"/>
    <lineage>
        <taxon>Bacteria</taxon>
        <taxon>Pseudomonadati</taxon>
        <taxon>Pseudomonadota</taxon>
        <taxon>Betaproteobacteria</taxon>
        <taxon>Burkholderiales</taxon>
        <taxon>Burkholderiaceae</taxon>
        <taxon>Paraburkholderia</taxon>
    </lineage>
</organism>
<dbReference type="Proteomes" id="UP000295509">
    <property type="component" value="Unassembled WGS sequence"/>
</dbReference>
<dbReference type="RefSeq" id="WP_166676432.1">
    <property type="nucleotide sequence ID" value="NZ_SORE01000018.1"/>
</dbReference>
<gene>
    <name evidence="1" type="ORF">BX592_118149</name>
</gene>
<keyword evidence="2" id="KW-1185">Reference proteome</keyword>